<sequence length="134" mass="14733">MSPAVKRTVEARFVKLLFHKQEHRGMRLIEHETRCVRSGEIHEIVTTTHREAGSGDPIDRVGFLGFAEMCCGGIIERGDPVEIAGQVIGTVLGFDECHYPNHYNILIAVEETLTADDLGLTVEAGIRFGAQESG</sequence>
<evidence type="ECO:0000259" key="1">
    <source>
        <dbReference type="Pfam" id="PF21891"/>
    </source>
</evidence>
<keyword evidence="3" id="KW-1185">Reference proteome</keyword>
<dbReference type="Pfam" id="PF21891">
    <property type="entry name" value="DUF6917"/>
    <property type="match status" value="1"/>
</dbReference>
<dbReference type="RefSeq" id="WP_213410669.1">
    <property type="nucleotide sequence ID" value="NZ_BOVK01000012.1"/>
</dbReference>
<proteinExistence type="predicted"/>
<accession>A0A8J4M215</accession>
<comment type="caution">
    <text evidence="2">The sequence shown here is derived from an EMBL/GenBank/DDBJ whole genome shotgun (WGS) entry which is preliminary data.</text>
</comment>
<feature type="domain" description="DUF6917" evidence="1">
    <location>
        <begin position="5"/>
        <end position="128"/>
    </location>
</feature>
<name>A0A8J4M215_9BACL</name>
<protein>
    <recommendedName>
        <fullName evidence="1">DUF6917 domain-containing protein</fullName>
    </recommendedName>
</protein>
<dbReference type="AlphaFoldDB" id="A0A8J4M215"/>
<reference evidence="2" key="1">
    <citation type="submission" date="2021-04" db="EMBL/GenBank/DDBJ databases">
        <title>Draft genome sequence of Xylanibacillus composti strain K13.</title>
        <authorList>
            <person name="Uke A."/>
            <person name="Chhe C."/>
            <person name="Baramee S."/>
            <person name="Kosugi A."/>
        </authorList>
    </citation>
    <scope>NUCLEOTIDE SEQUENCE</scope>
    <source>
        <strain evidence="2">K13</strain>
    </source>
</reference>
<gene>
    <name evidence="2" type="ORF">XYCOK13_08700</name>
</gene>
<evidence type="ECO:0000313" key="2">
    <source>
        <dbReference type="EMBL" id="GIQ68046.1"/>
    </source>
</evidence>
<organism evidence="2 3">
    <name type="scientific">Xylanibacillus composti</name>
    <dbReference type="NCBI Taxonomy" id="1572762"/>
    <lineage>
        <taxon>Bacteria</taxon>
        <taxon>Bacillati</taxon>
        <taxon>Bacillota</taxon>
        <taxon>Bacilli</taxon>
        <taxon>Bacillales</taxon>
        <taxon>Paenibacillaceae</taxon>
        <taxon>Xylanibacillus</taxon>
    </lineage>
</organism>
<evidence type="ECO:0000313" key="3">
    <source>
        <dbReference type="Proteomes" id="UP000677918"/>
    </source>
</evidence>
<dbReference type="InterPro" id="IPR054210">
    <property type="entry name" value="DUF6917"/>
</dbReference>
<dbReference type="EMBL" id="BOVK01000012">
    <property type="protein sequence ID" value="GIQ68046.1"/>
    <property type="molecule type" value="Genomic_DNA"/>
</dbReference>
<dbReference type="Proteomes" id="UP000677918">
    <property type="component" value="Unassembled WGS sequence"/>
</dbReference>